<evidence type="ECO:0000313" key="6">
    <source>
        <dbReference type="Proteomes" id="UP000034883"/>
    </source>
</evidence>
<dbReference type="KEGG" id="samy:DB32_004209"/>
<proteinExistence type="predicted"/>
<evidence type="ECO:0000256" key="3">
    <source>
        <dbReference type="PROSITE-ProRule" id="PRU00339"/>
    </source>
</evidence>
<feature type="compositionally biased region" description="Low complexity" evidence="4">
    <location>
        <begin position="1243"/>
        <end position="1252"/>
    </location>
</feature>
<gene>
    <name evidence="5" type="ORF">DB32_004209</name>
</gene>
<dbReference type="STRING" id="927083.DB32_004209"/>
<accession>A0A0F6YJ92</accession>
<keyword evidence="1" id="KW-0677">Repeat</keyword>
<evidence type="ECO:0000256" key="2">
    <source>
        <dbReference type="ARBA" id="ARBA00022803"/>
    </source>
</evidence>
<evidence type="ECO:0000313" key="5">
    <source>
        <dbReference type="EMBL" id="AKF07060.1"/>
    </source>
</evidence>
<evidence type="ECO:0000256" key="4">
    <source>
        <dbReference type="SAM" id="MobiDB-lite"/>
    </source>
</evidence>
<dbReference type="Gene3D" id="1.25.40.10">
    <property type="entry name" value="Tetratricopeptide repeat domain"/>
    <property type="match status" value="6"/>
</dbReference>
<feature type="repeat" description="TPR" evidence="3">
    <location>
        <begin position="264"/>
        <end position="297"/>
    </location>
</feature>
<feature type="region of interest" description="Disordered" evidence="4">
    <location>
        <begin position="61"/>
        <end position="112"/>
    </location>
</feature>
<dbReference type="PROSITE" id="PS50005">
    <property type="entry name" value="TPR"/>
    <property type="match status" value="1"/>
</dbReference>
<reference evidence="5 6" key="1">
    <citation type="submission" date="2015-03" db="EMBL/GenBank/DDBJ databases">
        <title>Genome assembly of Sandaracinus amylolyticus DSM 53668.</title>
        <authorList>
            <person name="Sharma G."/>
            <person name="Subramanian S."/>
        </authorList>
    </citation>
    <scope>NUCLEOTIDE SEQUENCE [LARGE SCALE GENOMIC DNA]</scope>
    <source>
        <strain evidence="5 6">DSM 53668</strain>
    </source>
</reference>
<keyword evidence="2 3" id="KW-0802">TPR repeat</keyword>
<keyword evidence="6" id="KW-1185">Reference proteome</keyword>
<organism evidence="5 6">
    <name type="scientific">Sandaracinus amylolyticus</name>
    <dbReference type="NCBI Taxonomy" id="927083"/>
    <lineage>
        <taxon>Bacteria</taxon>
        <taxon>Pseudomonadati</taxon>
        <taxon>Myxococcota</taxon>
        <taxon>Polyangia</taxon>
        <taxon>Polyangiales</taxon>
        <taxon>Sandaracinaceae</taxon>
        <taxon>Sandaracinus</taxon>
    </lineage>
</organism>
<feature type="region of interest" description="Disordered" evidence="4">
    <location>
        <begin position="590"/>
        <end position="634"/>
    </location>
</feature>
<sequence>MGRNRTPGRGKVSTPHRLALLAVASLIAGGLPLAVGAQEGARSSSAASGGMCMSPAARQRVDECPTGAPPPSQRAGSGASAPATHLTQTKRREEEKKQGPTGPSIEIDAQTAAGREAVAARAIELLNREVQTTERIIGRMRDDDPRGADYLLRLAETYFEVQTYWRTRAGSLDQPIFEAEQSGNRDQLQQLQRQRQEANGHLDEARQAAIRTYARLVQSYPNYSRMDEVLFSLAFGLEEMRQFERARQVYFRLIKGYPESRFIPYAYLSFAEYYFGEGQMREAQQFYTKVTEFPPERNPVYGYALYKQAWALYNLEDFRGALQQFARTVEFATQNPDARDAANLARQSRREMVLPYARVGRPNQALQFFRRYAENDAQSYEMLEALGELYYDTGQWPETIGIYHELMAEQASSDRLCYWQSRVTNAIVSSRPKPEQVTEIRRLIDMYNTYRQQSHPQEALNECRSATASVLVELSTAWHREAIGTDEQPGTNDRNTMNLASQLYRLTLDTFPDMDQMEFPDIDRRDWPTNYRVSYFYAELLWRMEDWAQCGPAFDQVVELNPQGEFTSDAAYAAVLCYNNLYQQQYAGNERDVRGRSGEQQEEEGGRGGRRGRRGRRAQQEQAEAAPTFEPQPFTPVQEGMLRAFQRFVCFVQNSEELPTVKYRRARIYYETNHFEEAAILFRDIAWNHRDSELAEFAANLYLDSLNMMGTRVGQGNPECITELEQSLDPMHGFYCGTPEQRDAHPDLCEVVVNLRCDVVRLQAETLARQNRHREAADAYRRIIRQYRECGRLDEVIYNLAIEYEAARLLGRAIQARTTLIERFPESPLAKRAVYLVGANYHALAIYSRAADYYEQFATRYPGEDGSECTEAERTAGTCAIAHAALENAVFFRLGLGEEERAIEDVRLYERNYRRSRARETSQVVFSLGSIYERQGNWGRVFDHYRSFLRQYGRQALPHEVIRANVQMGRAQWELEERGQAEGYFRTATQVWTRGAGEAINRAEGTDEERSLWLARARDATSEALFYLAEYRFAEFRAIHFPRLPSTRTLASVTRWSTEDLAPWLQRKREALVTAEQAYNLIAELNVPQWQIAGAARIGEMYQRIVDDMRSAPIPEEIERDDELYGIYVDALEGALNGSGPGPDGRPFTPDDIACQPESTEPQCVNAPVRQAMSKFEFCLTLATRVRWFNEFSQQCEVQLNRLDAQRYPLAAELRGTASFIQDQIATPEPIELTTDAEEADAEGAASGDAAATGGGST</sequence>
<dbReference type="InterPro" id="IPR019734">
    <property type="entry name" value="TPR_rpt"/>
</dbReference>
<dbReference type="InterPro" id="IPR051012">
    <property type="entry name" value="CellSynth/LPSAsmb/PSIAsmb"/>
</dbReference>
<dbReference type="EMBL" id="CP011125">
    <property type="protein sequence ID" value="AKF07060.1"/>
    <property type="molecule type" value="Genomic_DNA"/>
</dbReference>
<dbReference type="SMART" id="SM00028">
    <property type="entry name" value="TPR"/>
    <property type="match status" value="9"/>
</dbReference>
<name>A0A0F6YJ92_9BACT</name>
<dbReference type="Proteomes" id="UP000034883">
    <property type="component" value="Chromosome"/>
</dbReference>
<dbReference type="RefSeq" id="WP_053234362.1">
    <property type="nucleotide sequence ID" value="NZ_CP011125.1"/>
</dbReference>
<dbReference type="AlphaFoldDB" id="A0A0F6YJ92"/>
<protein>
    <submittedName>
        <fullName evidence="5">TPR domain protein, putative component of TonB system</fullName>
    </submittedName>
</protein>
<feature type="compositionally biased region" description="Basic residues" evidence="4">
    <location>
        <begin position="608"/>
        <end position="617"/>
    </location>
</feature>
<feature type="region of interest" description="Disordered" evidence="4">
    <location>
        <begin position="1227"/>
        <end position="1258"/>
    </location>
</feature>
<dbReference type="OrthoDB" id="5476253at2"/>
<evidence type="ECO:0000256" key="1">
    <source>
        <dbReference type="ARBA" id="ARBA00022737"/>
    </source>
</evidence>
<dbReference type="PANTHER" id="PTHR45586:SF1">
    <property type="entry name" value="LIPOPOLYSACCHARIDE ASSEMBLY PROTEIN B"/>
    <property type="match status" value="1"/>
</dbReference>
<dbReference type="SUPFAM" id="SSF48452">
    <property type="entry name" value="TPR-like"/>
    <property type="match status" value="2"/>
</dbReference>
<feature type="compositionally biased region" description="Basic and acidic residues" evidence="4">
    <location>
        <begin position="590"/>
        <end position="607"/>
    </location>
</feature>
<dbReference type="InterPro" id="IPR011990">
    <property type="entry name" value="TPR-like_helical_dom_sf"/>
</dbReference>
<dbReference type="PANTHER" id="PTHR45586">
    <property type="entry name" value="TPR REPEAT-CONTAINING PROTEIN PA4667"/>
    <property type="match status" value="1"/>
</dbReference>